<proteinExistence type="predicted"/>
<keyword evidence="1" id="KW-1133">Transmembrane helix</keyword>
<sequence>MGLLLLIVVGGILGWLTAIIMQSEGSRQIAINALAGMMGALIVGNAANGSIAWSGLSAVAFLLGCIGALAGIVIANVAPKLYGSEITENI</sequence>
<protein>
    <submittedName>
        <fullName evidence="2">GlsB/YeaQ/YmgE family stress response membrane protein</fullName>
    </submittedName>
</protein>
<dbReference type="EMBL" id="JABWGV010000003">
    <property type="protein sequence ID" value="NVD45180.1"/>
    <property type="molecule type" value="Genomic_DNA"/>
</dbReference>
<keyword evidence="3" id="KW-1185">Reference proteome</keyword>
<evidence type="ECO:0000313" key="2">
    <source>
        <dbReference type="EMBL" id="NVD45180.1"/>
    </source>
</evidence>
<gene>
    <name evidence="2" type="ORF">HUV48_09125</name>
</gene>
<dbReference type="AlphaFoldDB" id="A0A850H3L5"/>
<evidence type="ECO:0000313" key="3">
    <source>
        <dbReference type="Proteomes" id="UP000561438"/>
    </source>
</evidence>
<accession>A0A850H3L5</accession>
<dbReference type="Proteomes" id="UP000561438">
    <property type="component" value="Unassembled WGS sequence"/>
</dbReference>
<comment type="caution">
    <text evidence="2">The sequence shown here is derived from an EMBL/GenBank/DDBJ whole genome shotgun (WGS) entry which is preliminary data.</text>
</comment>
<dbReference type="RefSeq" id="WP_176267507.1">
    <property type="nucleotide sequence ID" value="NZ_JABWGV010000003.1"/>
</dbReference>
<organism evidence="2 3">
    <name type="scientific">Qipengyuania atrilutea</name>
    <dbReference type="NCBI Taxonomy" id="2744473"/>
    <lineage>
        <taxon>Bacteria</taxon>
        <taxon>Pseudomonadati</taxon>
        <taxon>Pseudomonadota</taxon>
        <taxon>Alphaproteobacteria</taxon>
        <taxon>Sphingomonadales</taxon>
        <taxon>Erythrobacteraceae</taxon>
        <taxon>Qipengyuania</taxon>
    </lineage>
</organism>
<feature type="transmembrane region" description="Helical" evidence="1">
    <location>
        <begin position="59"/>
        <end position="78"/>
    </location>
</feature>
<keyword evidence="1" id="KW-0812">Transmembrane</keyword>
<evidence type="ECO:0000256" key="1">
    <source>
        <dbReference type="SAM" id="Phobius"/>
    </source>
</evidence>
<feature type="transmembrane region" description="Helical" evidence="1">
    <location>
        <begin position="28"/>
        <end position="47"/>
    </location>
</feature>
<name>A0A850H3L5_9SPHN</name>
<reference evidence="2 3" key="1">
    <citation type="submission" date="2020-06" db="EMBL/GenBank/DDBJ databases">
        <title>Altererythrobacter sp. HHU K3-1.</title>
        <authorList>
            <person name="Zhang D."/>
            <person name="Xue H."/>
        </authorList>
    </citation>
    <scope>NUCLEOTIDE SEQUENCE [LARGE SCALE GENOMIC DNA]</scope>
    <source>
        <strain evidence="2 3">HHU K3-1</strain>
    </source>
</reference>
<keyword evidence="1" id="KW-0472">Membrane</keyword>